<feature type="non-terminal residue" evidence="1">
    <location>
        <position position="120"/>
    </location>
</feature>
<accession>A0A8S2RNY9</accession>
<proteinExistence type="predicted"/>
<feature type="non-terminal residue" evidence="1">
    <location>
        <position position="1"/>
    </location>
</feature>
<dbReference type="Proteomes" id="UP000681720">
    <property type="component" value="Unassembled WGS sequence"/>
</dbReference>
<comment type="caution">
    <text evidence="1">The sequence shown here is derived from an EMBL/GenBank/DDBJ whole genome shotgun (WGS) entry which is preliminary data.</text>
</comment>
<dbReference type="EMBL" id="CAJOBJ010013793">
    <property type="protein sequence ID" value="CAF4172770.1"/>
    <property type="molecule type" value="Genomic_DNA"/>
</dbReference>
<gene>
    <name evidence="1" type="ORF">GIL414_LOCUS20441</name>
</gene>
<evidence type="ECO:0000313" key="1">
    <source>
        <dbReference type="EMBL" id="CAF4172770.1"/>
    </source>
</evidence>
<organism evidence="1 2">
    <name type="scientific">Rotaria magnacalcarata</name>
    <dbReference type="NCBI Taxonomy" id="392030"/>
    <lineage>
        <taxon>Eukaryota</taxon>
        <taxon>Metazoa</taxon>
        <taxon>Spiralia</taxon>
        <taxon>Gnathifera</taxon>
        <taxon>Rotifera</taxon>
        <taxon>Eurotatoria</taxon>
        <taxon>Bdelloidea</taxon>
        <taxon>Philodinida</taxon>
        <taxon>Philodinidae</taxon>
        <taxon>Rotaria</taxon>
    </lineage>
</organism>
<reference evidence="1" key="1">
    <citation type="submission" date="2021-02" db="EMBL/GenBank/DDBJ databases">
        <authorList>
            <person name="Nowell W R."/>
        </authorList>
    </citation>
    <scope>NUCLEOTIDE SEQUENCE</scope>
</reference>
<dbReference type="AlphaFoldDB" id="A0A8S2RNY9"/>
<protein>
    <submittedName>
        <fullName evidence="1">Uncharacterized protein</fullName>
    </submittedName>
</protein>
<sequence>RSPKFSSLLTNDTFEVYQKSSNNYLQTIHNLENEVENIIEQFQDAGLVRQYNIRLSQIKRETIQIESNIKNQLEHLRQGLAEQNSLQTRIHSMVEDLNICESQLTDRVSMKEHQLEQKLQ</sequence>
<name>A0A8S2RNY9_9BILA</name>
<evidence type="ECO:0000313" key="2">
    <source>
        <dbReference type="Proteomes" id="UP000681720"/>
    </source>
</evidence>